<feature type="region of interest" description="Disordered" evidence="3">
    <location>
        <begin position="13"/>
        <end position="41"/>
    </location>
</feature>
<dbReference type="GO" id="GO:0008713">
    <property type="term" value="F:ADP-heptose-lipopolysaccharide heptosyltransferase activity"/>
    <property type="evidence" value="ECO:0007669"/>
    <property type="project" value="TreeGrafter"/>
</dbReference>
<dbReference type="PANTHER" id="PTHR30160:SF1">
    <property type="entry name" value="LIPOPOLYSACCHARIDE 1,2-N-ACETYLGLUCOSAMINETRANSFERASE-RELATED"/>
    <property type="match status" value="1"/>
</dbReference>
<accession>A0A9W6FLB4</accession>
<gene>
    <name evidence="5" type="ORF">GGQ86_003734</name>
    <name evidence="4" type="ORF">XFLAVUS301_38850</name>
</gene>
<evidence type="ECO:0000256" key="3">
    <source>
        <dbReference type="SAM" id="MobiDB-lite"/>
    </source>
</evidence>
<dbReference type="GeneID" id="95764660"/>
<dbReference type="AlphaFoldDB" id="A0A9W6FLB4"/>
<dbReference type="InterPro" id="IPR051199">
    <property type="entry name" value="LPS_LOS_Heptosyltrfase"/>
</dbReference>
<name>A0A9W6FLB4_XANFL</name>
<dbReference type="GO" id="GO:0005829">
    <property type="term" value="C:cytosol"/>
    <property type="evidence" value="ECO:0007669"/>
    <property type="project" value="TreeGrafter"/>
</dbReference>
<dbReference type="GO" id="GO:0009244">
    <property type="term" value="P:lipopolysaccharide core region biosynthetic process"/>
    <property type="evidence" value="ECO:0007669"/>
    <property type="project" value="TreeGrafter"/>
</dbReference>
<protein>
    <submittedName>
        <fullName evidence="5">ADP-heptose:LPS heptosyltransferase</fullName>
    </submittedName>
</protein>
<dbReference type="CDD" id="cd03789">
    <property type="entry name" value="GT9_LPS_heptosyltransferase"/>
    <property type="match status" value="1"/>
</dbReference>
<dbReference type="EMBL" id="BSDO01000006">
    <property type="protein sequence ID" value="GLI24211.1"/>
    <property type="molecule type" value="Genomic_DNA"/>
</dbReference>
<keyword evidence="7" id="KW-1185">Reference proteome</keyword>
<dbReference type="PANTHER" id="PTHR30160">
    <property type="entry name" value="TETRAACYLDISACCHARIDE 4'-KINASE-RELATED"/>
    <property type="match status" value="1"/>
</dbReference>
<reference evidence="5 7" key="2">
    <citation type="submission" date="2023-07" db="EMBL/GenBank/DDBJ databases">
        <title>Genomic Encyclopedia of Type Strains, Phase IV (KMG-IV): sequencing the most valuable type-strain genomes for metagenomic binning, comparative biology and taxonomic classification.</title>
        <authorList>
            <person name="Goeker M."/>
        </authorList>
    </citation>
    <scope>NUCLEOTIDE SEQUENCE [LARGE SCALE GENOMIC DNA]</scope>
    <source>
        <strain evidence="5 7">DSM 338</strain>
    </source>
</reference>
<dbReference type="Proteomes" id="UP001144397">
    <property type="component" value="Unassembled WGS sequence"/>
</dbReference>
<dbReference type="Gene3D" id="3.40.50.2000">
    <property type="entry name" value="Glycogen Phosphorylase B"/>
    <property type="match status" value="2"/>
</dbReference>
<evidence type="ECO:0000313" key="7">
    <source>
        <dbReference type="Proteomes" id="UP001245370"/>
    </source>
</evidence>
<comment type="caution">
    <text evidence="4">The sequence shown here is derived from an EMBL/GenBank/DDBJ whole genome shotgun (WGS) entry which is preliminary data.</text>
</comment>
<sequence>MARLRDLLTAMWRPSAPTGGDAASPSVPESPALPPAEAEPVEPIPLPSFAPGLWDSPLSRLAALGPAPSLLVVKLDHAGDFVTALPAIRRLREVFPASRLTLLCAPFMRDFAAATGLFDAVHGFDYYPARGHPPASVPDAALAALAGLDLPPIDIAIDLRHADDSRALLAALPVRFRVGFAGLGTRHDLDLALPEMEASARASGLLAPLPAGVRLSALAEVLASAFRAVQADPAAPIPLGAPPVLPDFPDGYVVLAPGARLAIKLWPLENWRVLAERLLGAGALGLVLTGTAEEEPLCVAIAAGLPAGRVVNLAGRQDLAGLAAVVYGARAVVALDSAPAHMAATLGRPTLCLFSGLADIHSWAPAGPRVAVLSGHASCAPCLLSDLADCAHGHGCMTRLTPDHALEGLAALGLEFAGVPLH</sequence>
<evidence type="ECO:0000313" key="6">
    <source>
        <dbReference type="Proteomes" id="UP001144397"/>
    </source>
</evidence>
<keyword evidence="2" id="KW-0808">Transferase</keyword>
<dbReference type="InterPro" id="IPR002201">
    <property type="entry name" value="Glyco_trans_9"/>
</dbReference>
<dbReference type="Pfam" id="PF01075">
    <property type="entry name" value="Glyco_transf_9"/>
    <property type="match status" value="1"/>
</dbReference>
<dbReference type="RefSeq" id="WP_281809008.1">
    <property type="nucleotide sequence ID" value="NZ_BSDO01000006.1"/>
</dbReference>
<evidence type="ECO:0000313" key="5">
    <source>
        <dbReference type="EMBL" id="MDR6335239.1"/>
    </source>
</evidence>
<keyword evidence="1" id="KW-0328">Glycosyltransferase</keyword>
<organism evidence="4 6">
    <name type="scientific">Xanthobacter flavus</name>
    <dbReference type="NCBI Taxonomy" id="281"/>
    <lineage>
        <taxon>Bacteria</taxon>
        <taxon>Pseudomonadati</taxon>
        <taxon>Pseudomonadota</taxon>
        <taxon>Alphaproteobacteria</taxon>
        <taxon>Hyphomicrobiales</taxon>
        <taxon>Xanthobacteraceae</taxon>
        <taxon>Xanthobacter</taxon>
    </lineage>
</organism>
<reference evidence="4" key="1">
    <citation type="submission" date="2022-12" db="EMBL/GenBank/DDBJ databases">
        <title>Reference genome sequencing for broad-spectrum identification of bacterial and archaeal isolates by mass spectrometry.</title>
        <authorList>
            <person name="Sekiguchi Y."/>
            <person name="Tourlousse D.M."/>
        </authorList>
    </citation>
    <scope>NUCLEOTIDE SEQUENCE</scope>
    <source>
        <strain evidence="4">301</strain>
    </source>
</reference>
<proteinExistence type="predicted"/>
<dbReference type="Proteomes" id="UP001245370">
    <property type="component" value="Unassembled WGS sequence"/>
</dbReference>
<feature type="compositionally biased region" description="Low complexity" evidence="3">
    <location>
        <begin position="22"/>
        <end position="38"/>
    </location>
</feature>
<evidence type="ECO:0000256" key="1">
    <source>
        <dbReference type="ARBA" id="ARBA00022676"/>
    </source>
</evidence>
<dbReference type="EMBL" id="JAVDPY010000007">
    <property type="protein sequence ID" value="MDR6335239.1"/>
    <property type="molecule type" value="Genomic_DNA"/>
</dbReference>
<dbReference type="SUPFAM" id="SSF53756">
    <property type="entry name" value="UDP-Glycosyltransferase/glycogen phosphorylase"/>
    <property type="match status" value="1"/>
</dbReference>
<evidence type="ECO:0000313" key="4">
    <source>
        <dbReference type="EMBL" id="GLI24211.1"/>
    </source>
</evidence>
<evidence type="ECO:0000256" key="2">
    <source>
        <dbReference type="ARBA" id="ARBA00022679"/>
    </source>
</evidence>